<protein>
    <submittedName>
        <fullName evidence="2">Uncharacterized protein</fullName>
    </submittedName>
</protein>
<dbReference type="Proteomes" id="UP000180166">
    <property type="component" value="Chromosome"/>
</dbReference>
<evidence type="ECO:0000313" key="3">
    <source>
        <dbReference type="Proteomes" id="UP000037179"/>
    </source>
</evidence>
<dbReference type="SUPFAM" id="SSF50956">
    <property type="entry name" value="Thermostable phytase (3-phytase)"/>
    <property type="match status" value="1"/>
</dbReference>
<name>A0ABC9YS61_9NOCA</name>
<dbReference type="EMBL" id="BBYQ01000030">
    <property type="protein sequence ID" value="GAP28195.1"/>
    <property type="molecule type" value="Genomic_DNA"/>
</dbReference>
<gene>
    <name evidence="1" type="ORF">NS506_04736</name>
    <name evidence="2" type="ORF">NSK11_contig00030-0024</name>
</gene>
<evidence type="ECO:0000313" key="4">
    <source>
        <dbReference type="Proteomes" id="UP000180166"/>
    </source>
</evidence>
<proteinExistence type="predicted"/>
<dbReference type="AlphaFoldDB" id="A0ABC9YS61"/>
<dbReference type="KEGG" id="nsr:NS506_04736"/>
<keyword evidence="3" id="KW-1185">Reference proteome</keyword>
<evidence type="ECO:0000313" key="1">
    <source>
        <dbReference type="EMBL" id="APA98782.1"/>
    </source>
</evidence>
<organism evidence="2 3">
    <name type="scientific">Nocardia seriolae</name>
    <dbReference type="NCBI Taxonomy" id="37332"/>
    <lineage>
        <taxon>Bacteria</taxon>
        <taxon>Bacillati</taxon>
        <taxon>Actinomycetota</taxon>
        <taxon>Actinomycetes</taxon>
        <taxon>Mycobacteriales</taxon>
        <taxon>Nocardiaceae</taxon>
        <taxon>Nocardia</taxon>
    </lineage>
</organism>
<reference evidence="2 3" key="2">
    <citation type="journal article" date="2016" name="Genome Announc.">
        <title>Draft Genome Sequence of Erythromycin- and Oxytetracycline-Sensitive Nocardia seriolae Strain U-1 (NBRC 110359).</title>
        <authorList>
            <person name="Imajoh M."/>
            <person name="Sukeda M."/>
            <person name="Shimizu M."/>
            <person name="Yamane J."/>
            <person name="Ohnishi K."/>
            <person name="Oshima S."/>
        </authorList>
    </citation>
    <scope>NUCLEOTIDE SEQUENCE [LARGE SCALE GENOMIC DNA]</scope>
    <source>
        <strain evidence="2 3">U-1</strain>
    </source>
</reference>
<evidence type="ECO:0000313" key="2">
    <source>
        <dbReference type="EMBL" id="GAP28195.1"/>
    </source>
</evidence>
<accession>A0ABC9YS61</accession>
<reference evidence="1 4" key="3">
    <citation type="submission" date="2016-10" db="EMBL/GenBank/DDBJ databases">
        <title>Genome sequence of Nocardia seriolae strain EM150506, isolated from Anguila japonica.</title>
        <authorList>
            <person name="Han H.-J."/>
        </authorList>
    </citation>
    <scope>NUCLEOTIDE SEQUENCE [LARGE SCALE GENOMIC DNA]</scope>
    <source>
        <strain evidence="1 4">EM150506</strain>
    </source>
</reference>
<dbReference type="Proteomes" id="UP000037179">
    <property type="component" value="Unassembled WGS sequence"/>
</dbReference>
<reference evidence="3" key="1">
    <citation type="submission" date="2015-07" db="EMBL/GenBank/DDBJ databases">
        <title>Nocardia seriolae U-1 whole genome shotgun sequence.</title>
        <authorList>
            <person name="Imajoh M."/>
            <person name="Fukumoto Y."/>
            <person name="Sukeda M."/>
            <person name="Yamane J."/>
            <person name="Yamasaki K."/>
            <person name="Shimizu M."/>
            <person name="Ohnishi K."/>
            <person name="Oshima S."/>
        </authorList>
    </citation>
    <scope>NUCLEOTIDE SEQUENCE [LARGE SCALE GENOMIC DNA]</scope>
    <source>
        <strain evidence="3">U-1</strain>
    </source>
</reference>
<dbReference type="EMBL" id="CP017839">
    <property type="protein sequence ID" value="APA98782.1"/>
    <property type="molecule type" value="Genomic_DNA"/>
</dbReference>
<sequence length="137" mass="14673">MSVRAVTVEGKKALYQGDVLVADHPSGFTVEDVTVGRYAHGFGVTADGRSFAFRTNRATLTVEIYRRDLDAAVPAPEDVEAVALAPVTDIDLDDERSVVALVRDLIPQASPVPAAQPRETTTVRALLGRLSTVIDGR</sequence>